<evidence type="ECO:0000313" key="6">
    <source>
        <dbReference type="Proteomes" id="UP000226079"/>
    </source>
</evidence>
<proteinExistence type="inferred from homology"/>
<dbReference type="InterPro" id="IPR014031">
    <property type="entry name" value="Ketoacyl_synth_C"/>
</dbReference>
<evidence type="ECO:0000259" key="4">
    <source>
        <dbReference type="PROSITE" id="PS52004"/>
    </source>
</evidence>
<dbReference type="RefSeq" id="WP_098459887.1">
    <property type="nucleotide sequence ID" value="NZ_PDJC01000001.1"/>
</dbReference>
<dbReference type="Gene3D" id="3.40.47.10">
    <property type="match status" value="1"/>
</dbReference>
<dbReference type="InterPro" id="IPR000794">
    <property type="entry name" value="Beta-ketoacyl_synthase"/>
</dbReference>
<dbReference type="GO" id="GO:0005829">
    <property type="term" value="C:cytosol"/>
    <property type="evidence" value="ECO:0007669"/>
    <property type="project" value="TreeGrafter"/>
</dbReference>
<dbReference type="CDD" id="cd00834">
    <property type="entry name" value="KAS_I_II"/>
    <property type="match status" value="1"/>
</dbReference>
<comment type="similarity">
    <text evidence="1 3">Belongs to the thiolase-like superfamily. Beta-ketoacyl-ACP synthases family.</text>
</comment>
<dbReference type="GO" id="GO:0004315">
    <property type="term" value="F:3-oxoacyl-[acyl-carrier-protein] synthase activity"/>
    <property type="evidence" value="ECO:0007669"/>
    <property type="project" value="TreeGrafter"/>
</dbReference>
<dbReference type="GO" id="GO:0006633">
    <property type="term" value="P:fatty acid biosynthetic process"/>
    <property type="evidence" value="ECO:0007669"/>
    <property type="project" value="TreeGrafter"/>
</dbReference>
<accession>A0A2A9CQI2</accession>
<dbReference type="InterPro" id="IPR020841">
    <property type="entry name" value="PKS_Beta-ketoAc_synthase_dom"/>
</dbReference>
<comment type="caution">
    <text evidence="5">The sequence shown here is derived from an EMBL/GenBank/DDBJ whole genome shotgun (WGS) entry which is preliminary data.</text>
</comment>
<dbReference type="Proteomes" id="UP000226079">
    <property type="component" value="Unassembled WGS sequence"/>
</dbReference>
<dbReference type="InterPro" id="IPR016039">
    <property type="entry name" value="Thiolase-like"/>
</dbReference>
<organism evidence="5 6">
    <name type="scientific">Propionicimonas paludicola</name>
    <dbReference type="NCBI Taxonomy" id="185243"/>
    <lineage>
        <taxon>Bacteria</taxon>
        <taxon>Bacillati</taxon>
        <taxon>Actinomycetota</taxon>
        <taxon>Actinomycetes</taxon>
        <taxon>Propionibacteriales</taxon>
        <taxon>Nocardioidaceae</taxon>
        <taxon>Propionicimonas</taxon>
    </lineage>
</organism>
<name>A0A2A9CQI2_9ACTN</name>
<dbReference type="InterPro" id="IPR014030">
    <property type="entry name" value="Ketoacyl_synth_N"/>
</dbReference>
<protein>
    <submittedName>
        <fullName evidence="5">3-oxoacyl-[acyl-carrier-protein] synthase II</fullName>
    </submittedName>
</protein>
<dbReference type="PROSITE" id="PS52004">
    <property type="entry name" value="KS3_2"/>
    <property type="match status" value="1"/>
</dbReference>
<keyword evidence="6" id="KW-1185">Reference proteome</keyword>
<sequence length="420" mass="43352">MTEIVITGLGATTPLGGDLASTWAGMLAGRSGVSAITEEWAAELPARIAAYVAVDPSTIIDRVKARRLDRSTQLALIAAQEAWTDAGFDWEAEEGSQVDPHRLSVSVASGIGGLHSLLNNWDAQRDKGYRRVSPFTIPMLMANAPAANVGLAVHAKAGVHAPVSACASSNEAIALAVDQLRLGRADVAVVGGTEATIHPLPLAAFGQMQALSRRNDDPQGASRPWDRGRDGFVMGEGSAVMVIETLEHALARGAKIYGTIAGSGITADSHDIVQPDPTGEGQSGAMIKAIVDAKLSPSDIRHINAHGTSTPQGDVTEAGSIRTGLGDATDGCVVTSTKSMTGHLLGGAGALETIATVLALRDRMVPPTINLEDPEPDLGIDIAANVARPLPSGDLAGINNSFGFGGHNVAIVVTNANFNR</sequence>
<dbReference type="PANTHER" id="PTHR11712:SF336">
    <property type="entry name" value="3-OXOACYL-[ACYL-CARRIER-PROTEIN] SYNTHASE, MITOCHONDRIAL"/>
    <property type="match status" value="1"/>
</dbReference>
<dbReference type="Pfam" id="PF00109">
    <property type="entry name" value="ketoacyl-synt"/>
    <property type="match status" value="1"/>
</dbReference>
<dbReference type="NCBIfam" id="NF005589">
    <property type="entry name" value="PRK07314.1"/>
    <property type="match status" value="1"/>
</dbReference>
<dbReference type="OrthoDB" id="9808669at2"/>
<keyword evidence="2 3" id="KW-0808">Transferase</keyword>
<reference evidence="5 6" key="1">
    <citation type="submission" date="2017-10" db="EMBL/GenBank/DDBJ databases">
        <title>Sequencing the genomes of 1000 actinobacteria strains.</title>
        <authorList>
            <person name="Klenk H.-P."/>
        </authorList>
    </citation>
    <scope>NUCLEOTIDE SEQUENCE [LARGE SCALE GENOMIC DNA]</scope>
    <source>
        <strain evidence="5 6">DSM 15597</strain>
    </source>
</reference>
<gene>
    <name evidence="5" type="ORF">ATK74_0870</name>
</gene>
<dbReference type="EMBL" id="PDJC01000001">
    <property type="protein sequence ID" value="PFG16335.1"/>
    <property type="molecule type" value="Genomic_DNA"/>
</dbReference>
<dbReference type="Pfam" id="PF02801">
    <property type="entry name" value="Ketoacyl-synt_C"/>
    <property type="match status" value="1"/>
</dbReference>
<feature type="domain" description="Ketosynthase family 3 (KS3)" evidence="4">
    <location>
        <begin position="1"/>
        <end position="415"/>
    </location>
</feature>
<dbReference type="FunFam" id="3.40.47.10:FF:000018">
    <property type="entry name" value="3-oxoacyl-[acyl-carrier-protein] synthase 2"/>
    <property type="match status" value="1"/>
</dbReference>
<evidence type="ECO:0000256" key="3">
    <source>
        <dbReference type="RuleBase" id="RU003694"/>
    </source>
</evidence>
<dbReference type="PANTHER" id="PTHR11712">
    <property type="entry name" value="POLYKETIDE SYNTHASE-RELATED"/>
    <property type="match status" value="1"/>
</dbReference>
<evidence type="ECO:0000256" key="1">
    <source>
        <dbReference type="ARBA" id="ARBA00008467"/>
    </source>
</evidence>
<dbReference type="AlphaFoldDB" id="A0A2A9CQI2"/>
<evidence type="ECO:0000256" key="2">
    <source>
        <dbReference type="ARBA" id="ARBA00022679"/>
    </source>
</evidence>
<dbReference type="SMART" id="SM00825">
    <property type="entry name" value="PKS_KS"/>
    <property type="match status" value="1"/>
</dbReference>
<evidence type="ECO:0000313" key="5">
    <source>
        <dbReference type="EMBL" id="PFG16335.1"/>
    </source>
</evidence>
<dbReference type="SUPFAM" id="SSF53901">
    <property type="entry name" value="Thiolase-like"/>
    <property type="match status" value="2"/>
</dbReference>